<sequence>MSITIELAKDNMGVEVAGRQLQLRSADDIVNNNIKHQLGKTCKTKLHITKNKKALLTRYCNNLSRVIERIDSAHTAAQASSDDATSPPRIKASLFELDATAKLAADALNAFTAALDEIDELPEEQDKQANDYIDSSLSLIERARLMAIELDAKNIGDREENDERGWTEMMRPKLPPIPIPIFTGKLQEYTNFWTLFESNVDRQPLTNLQKFNYLLTALQGNPEN</sequence>
<dbReference type="Proteomes" id="UP001303046">
    <property type="component" value="Unassembled WGS sequence"/>
</dbReference>
<dbReference type="InterPro" id="IPR005312">
    <property type="entry name" value="DUF1759"/>
</dbReference>
<proteinExistence type="predicted"/>
<evidence type="ECO:0000313" key="1">
    <source>
        <dbReference type="EMBL" id="KAK6734151.1"/>
    </source>
</evidence>
<name>A0ABR1C6L2_NECAM</name>
<protein>
    <submittedName>
        <fullName evidence="1">Uncharacterized protein</fullName>
    </submittedName>
</protein>
<dbReference type="Pfam" id="PF03564">
    <property type="entry name" value="DUF1759"/>
    <property type="match status" value="1"/>
</dbReference>
<organism evidence="1 2">
    <name type="scientific">Necator americanus</name>
    <name type="common">Human hookworm</name>
    <dbReference type="NCBI Taxonomy" id="51031"/>
    <lineage>
        <taxon>Eukaryota</taxon>
        <taxon>Metazoa</taxon>
        <taxon>Ecdysozoa</taxon>
        <taxon>Nematoda</taxon>
        <taxon>Chromadorea</taxon>
        <taxon>Rhabditida</taxon>
        <taxon>Rhabditina</taxon>
        <taxon>Rhabditomorpha</taxon>
        <taxon>Strongyloidea</taxon>
        <taxon>Ancylostomatidae</taxon>
        <taxon>Bunostominae</taxon>
        <taxon>Necator</taxon>
    </lineage>
</organism>
<accession>A0ABR1C6L2</accession>
<comment type="caution">
    <text evidence="1">The sequence shown here is derived from an EMBL/GenBank/DDBJ whole genome shotgun (WGS) entry which is preliminary data.</text>
</comment>
<evidence type="ECO:0000313" key="2">
    <source>
        <dbReference type="Proteomes" id="UP001303046"/>
    </source>
</evidence>
<reference evidence="1 2" key="1">
    <citation type="submission" date="2023-08" db="EMBL/GenBank/DDBJ databases">
        <title>A Necator americanus chromosomal reference genome.</title>
        <authorList>
            <person name="Ilik V."/>
            <person name="Petrzelkova K.J."/>
            <person name="Pardy F."/>
            <person name="Fuh T."/>
            <person name="Niatou-Singa F.S."/>
            <person name="Gouil Q."/>
            <person name="Baker L."/>
            <person name="Ritchie M.E."/>
            <person name="Jex A.R."/>
            <person name="Gazzola D."/>
            <person name="Li H."/>
            <person name="Toshio Fujiwara R."/>
            <person name="Zhan B."/>
            <person name="Aroian R.V."/>
            <person name="Pafco B."/>
            <person name="Schwarz E.M."/>
        </authorList>
    </citation>
    <scope>NUCLEOTIDE SEQUENCE [LARGE SCALE GENOMIC DNA]</scope>
    <source>
        <strain evidence="1 2">Aroian</strain>
        <tissue evidence="1">Whole animal</tissue>
    </source>
</reference>
<dbReference type="EMBL" id="JAVFWL010000002">
    <property type="protein sequence ID" value="KAK6734151.1"/>
    <property type="molecule type" value="Genomic_DNA"/>
</dbReference>
<gene>
    <name evidence="1" type="primary">Necator_chrII.g5536</name>
    <name evidence="1" type="ORF">RB195_017743</name>
</gene>
<keyword evidence="2" id="KW-1185">Reference proteome</keyword>